<dbReference type="PANTHER" id="PTHR11070">
    <property type="entry name" value="UVRD / RECB / PCRA DNA HELICASE FAMILY MEMBER"/>
    <property type="match status" value="1"/>
</dbReference>
<evidence type="ECO:0000313" key="18">
    <source>
        <dbReference type="EMBL" id="OZG60806.1"/>
    </source>
</evidence>
<dbReference type="InterPro" id="IPR027417">
    <property type="entry name" value="P-loop_NTPase"/>
</dbReference>
<feature type="compositionally biased region" description="Basic and acidic residues" evidence="15">
    <location>
        <begin position="1203"/>
        <end position="1219"/>
    </location>
</feature>
<keyword evidence="6" id="KW-0269">Exonuclease</keyword>
<feature type="region of interest" description="Disordered" evidence="15">
    <location>
        <begin position="1145"/>
        <end position="1219"/>
    </location>
</feature>
<accession>A0A261FPR0</accession>
<dbReference type="GO" id="GO:0004527">
    <property type="term" value="F:exonuclease activity"/>
    <property type="evidence" value="ECO:0007669"/>
    <property type="project" value="UniProtKB-KW"/>
</dbReference>
<dbReference type="Pfam" id="PF13361">
    <property type="entry name" value="UvrD_C"/>
    <property type="match status" value="1"/>
</dbReference>
<feature type="compositionally biased region" description="Basic and acidic residues" evidence="15">
    <location>
        <begin position="1460"/>
        <end position="1470"/>
    </location>
</feature>
<comment type="catalytic activity">
    <reaction evidence="11">
        <text>Couples ATP hydrolysis with the unwinding of duplex DNA by translocating in the 3'-5' direction.</text>
        <dbReference type="EC" id="5.6.2.4"/>
    </reaction>
</comment>
<evidence type="ECO:0000256" key="12">
    <source>
        <dbReference type="ARBA" id="ARBA00034808"/>
    </source>
</evidence>
<dbReference type="PROSITE" id="PS51217">
    <property type="entry name" value="UVRD_HELICASE_CTER"/>
    <property type="match status" value="1"/>
</dbReference>
<dbReference type="GO" id="GO:0033202">
    <property type="term" value="C:DNA helicase complex"/>
    <property type="evidence" value="ECO:0007669"/>
    <property type="project" value="TreeGrafter"/>
</dbReference>
<evidence type="ECO:0000256" key="7">
    <source>
        <dbReference type="ARBA" id="ARBA00022840"/>
    </source>
</evidence>
<dbReference type="Gene3D" id="3.40.50.300">
    <property type="entry name" value="P-loop containing nucleotide triphosphate hydrolases"/>
    <property type="match status" value="3"/>
</dbReference>
<keyword evidence="9" id="KW-0234">DNA repair</keyword>
<feature type="region of interest" description="Disordered" evidence="15">
    <location>
        <begin position="1460"/>
        <end position="1487"/>
    </location>
</feature>
<dbReference type="RefSeq" id="WP_233428093.1">
    <property type="nucleotide sequence ID" value="NZ_MWWW01000005.1"/>
</dbReference>
<keyword evidence="5 14" id="KW-0347">Helicase</keyword>
<evidence type="ECO:0000256" key="13">
    <source>
        <dbReference type="ARBA" id="ARBA00048988"/>
    </source>
</evidence>
<feature type="binding site" evidence="14">
    <location>
        <begin position="26"/>
        <end position="33"/>
    </location>
    <ligand>
        <name>ATP</name>
        <dbReference type="ChEBI" id="CHEBI:30616"/>
    </ligand>
</feature>
<dbReference type="Pfam" id="PF12705">
    <property type="entry name" value="PDDEXK_1"/>
    <property type="match status" value="1"/>
</dbReference>
<feature type="compositionally biased region" description="Polar residues" evidence="15">
    <location>
        <begin position="1475"/>
        <end position="1487"/>
    </location>
</feature>
<dbReference type="SUPFAM" id="SSF52540">
    <property type="entry name" value="P-loop containing nucleoside triphosphate hydrolases"/>
    <property type="match status" value="1"/>
</dbReference>
<keyword evidence="8" id="KW-0238">DNA-binding</keyword>
<evidence type="ECO:0000256" key="1">
    <source>
        <dbReference type="ARBA" id="ARBA00022722"/>
    </source>
</evidence>
<dbReference type="GO" id="GO:0005829">
    <property type="term" value="C:cytosol"/>
    <property type="evidence" value="ECO:0007669"/>
    <property type="project" value="TreeGrafter"/>
</dbReference>
<evidence type="ECO:0000256" key="9">
    <source>
        <dbReference type="ARBA" id="ARBA00023204"/>
    </source>
</evidence>
<keyword evidence="10" id="KW-0413">Isomerase</keyword>
<reference evidence="18 19" key="1">
    <citation type="journal article" date="2017" name="BMC Genomics">
        <title>Comparative genomic and phylogenomic analyses of the Bifidobacteriaceae family.</title>
        <authorList>
            <person name="Lugli G.A."/>
            <person name="Milani C."/>
            <person name="Turroni F."/>
            <person name="Duranti S."/>
            <person name="Mancabelli L."/>
            <person name="Mangifesta M."/>
            <person name="Ferrario C."/>
            <person name="Modesto M."/>
            <person name="Mattarelli P."/>
            <person name="Jiri K."/>
            <person name="van Sinderen D."/>
            <person name="Ventura M."/>
        </authorList>
    </citation>
    <scope>NUCLEOTIDE SEQUENCE [LARGE SCALE GENOMIC DNA]</scope>
    <source>
        <strain evidence="18 19">DSM 100196</strain>
    </source>
</reference>
<dbReference type="EMBL" id="MWWW01000005">
    <property type="protein sequence ID" value="OZG60806.1"/>
    <property type="molecule type" value="Genomic_DNA"/>
</dbReference>
<evidence type="ECO:0000259" key="17">
    <source>
        <dbReference type="PROSITE" id="PS51217"/>
    </source>
</evidence>
<dbReference type="Pfam" id="PF00580">
    <property type="entry name" value="UvrD-helicase"/>
    <property type="match status" value="1"/>
</dbReference>
<comment type="caution">
    <text evidence="18">The sequence shown here is derived from an EMBL/GenBank/DDBJ whole genome shotgun (WGS) entry which is preliminary data.</text>
</comment>
<protein>
    <recommendedName>
        <fullName evidence="12">DNA 3'-5' helicase</fullName>
        <ecNumber evidence="12">5.6.2.4</ecNumber>
    </recommendedName>
</protein>
<dbReference type="PROSITE" id="PS51198">
    <property type="entry name" value="UVRD_HELICASE_ATP_BIND"/>
    <property type="match status" value="1"/>
</dbReference>
<evidence type="ECO:0000313" key="19">
    <source>
        <dbReference type="Proteomes" id="UP000216871"/>
    </source>
</evidence>
<gene>
    <name evidence="18" type="ORF">BMYO_0603</name>
</gene>
<evidence type="ECO:0000256" key="15">
    <source>
        <dbReference type="SAM" id="MobiDB-lite"/>
    </source>
</evidence>
<dbReference type="Gene3D" id="1.10.486.10">
    <property type="entry name" value="PCRA, domain 4"/>
    <property type="match status" value="1"/>
</dbReference>
<dbReference type="InterPro" id="IPR000212">
    <property type="entry name" value="DNA_helicase_UvrD/REP"/>
</dbReference>
<evidence type="ECO:0000256" key="2">
    <source>
        <dbReference type="ARBA" id="ARBA00022741"/>
    </source>
</evidence>
<evidence type="ECO:0000256" key="3">
    <source>
        <dbReference type="ARBA" id="ARBA00022763"/>
    </source>
</evidence>
<evidence type="ECO:0000256" key="11">
    <source>
        <dbReference type="ARBA" id="ARBA00034617"/>
    </source>
</evidence>
<evidence type="ECO:0000256" key="4">
    <source>
        <dbReference type="ARBA" id="ARBA00022801"/>
    </source>
</evidence>
<evidence type="ECO:0000259" key="16">
    <source>
        <dbReference type="PROSITE" id="PS51198"/>
    </source>
</evidence>
<organism evidence="18 19">
    <name type="scientific">Bifidobacterium myosotis</name>
    <dbReference type="NCBI Taxonomy" id="1630166"/>
    <lineage>
        <taxon>Bacteria</taxon>
        <taxon>Bacillati</taxon>
        <taxon>Actinomycetota</taxon>
        <taxon>Actinomycetes</taxon>
        <taxon>Bifidobacteriales</taxon>
        <taxon>Bifidobacteriaceae</taxon>
        <taxon>Bifidobacterium</taxon>
    </lineage>
</organism>
<dbReference type="InterPro" id="IPR038726">
    <property type="entry name" value="PDDEXK_AddAB-type"/>
</dbReference>
<dbReference type="PANTHER" id="PTHR11070:SF55">
    <property type="entry name" value="DNA 3'-5' HELICASE"/>
    <property type="match status" value="1"/>
</dbReference>
<dbReference type="GO" id="GO:0005524">
    <property type="term" value="F:ATP binding"/>
    <property type="evidence" value="ECO:0007669"/>
    <property type="project" value="UniProtKB-UniRule"/>
</dbReference>
<keyword evidence="1" id="KW-0540">Nuclease</keyword>
<keyword evidence="7 14" id="KW-0067">ATP-binding</keyword>
<feature type="domain" description="UvrD-like helicase ATP-binding" evidence="16">
    <location>
        <begin position="5"/>
        <end position="465"/>
    </location>
</feature>
<name>A0A261FPR0_9BIFI</name>
<dbReference type="Proteomes" id="UP000216871">
    <property type="component" value="Unassembled WGS sequence"/>
</dbReference>
<dbReference type="EC" id="5.6.2.4" evidence="12"/>
<dbReference type="InterPro" id="IPR014016">
    <property type="entry name" value="UvrD-like_ATP-bd"/>
</dbReference>
<dbReference type="Gene3D" id="3.90.320.10">
    <property type="match status" value="1"/>
</dbReference>
<dbReference type="GO" id="GO:0043138">
    <property type="term" value="F:3'-5' DNA helicase activity"/>
    <property type="evidence" value="ECO:0007669"/>
    <property type="project" value="UniProtKB-EC"/>
</dbReference>
<evidence type="ECO:0000256" key="5">
    <source>
        <dbReference type="ARBA" id="ARBA00022806"/>
    </source>
</evidence>
<dbReference type="GO" id="GO:0003677">
    <property type="term" value="F:DNA binding"/>
    <property type="evidence" value="ECO:0007669"/>
    <property type="project" value="UniProtKB-KW"/>
</dbReference>
<keyword evidence="4 14" id="KW-0378">Hydrolase</keyword>
<evidence type="ECO:0000256" key="8">
    <source>
        <dbReference type="ARBA" id="ARBA00023125"/>
    </source>
</evidence>
<feature type="compositionally biased region" description="Basic and acidic residues" evidence="15">
    <location>
        <begin position="1145"/>
        <end position="1154"/>
    </location>
</feature>
<keyword evidence="3" id="KW-0227">DNA damage</keyword>
<proteinExistence type="predicted"/>
<evidence type="ECO:0000256" key="10">
    <source>
        <dbReference type="ARBA" id="ARBA00023235"/>
    </source>
</evidence>
<feature type="domain" description="UvrD-like helicase C-terminal" evidence="17">
    <location>
        <begin position="466"/>
        <end position="826"/>
    </location>
</feature>
<sequence length="1487" mass="161636">MSAFTPTREQAAIIDAPADADVLVVAGAGSGKTFTMTRRIIALIERGVPPERILGLTFTRKAAGELLERVSAAVYASTADMPTADALNSDTLTLDGASRASQSGMEGAPVAAAASGISTTTDHDAAGTVPGDRAFLKPAVFTYDAFFQSIVRQYGLLVGFDQNTQPLSEAGALQLATEVIDEHMDLVFGQDFGAFGTLASQVLKLSAAIGSAMIGSGCTSFEDAVERVRRWDTAFIACLEQALEGETMPENEPRIAKIERTKKDTDATWQAKLDKRSRQLHSRCVYHCGELLAVTRKRDILLQLVEAYSQAKHDRNMAEFPDFTLAAYQLIERFPSIGERMRRRYSHVLLDEYQDTSTTQAALLAALFHTDTDGADTDAEDAAPDGLRVETVRPDDVRSDGSRDGSRNGAVRTIDRSAVNAVGDPFQSIYAWRGASPGAFRMFQQDFRMPSGSKPFPLTVTRRNSRIVLEAANDLTLPLRSRPERVSSSLMHEVDVSPLDAMPDAAEGTLGVLGFDTGGQEIDAVTRFCKAAISRFRKPSDDPWNPGLVDANGRPAEQKAPVAVLFRSKTRMPEYQAALEQAGLTTFVVGYSALLERPEIRDLLALLHVAADHTDSASLMRLLATPRFAMSAADLADLAHVAETCNTERRFKALVQAGLADPEAPRGEWAAIVREYRDQVANAVFLPDVLLRSDLDALTEGLSPDGRNALQRAADALRRVHRMIGHPLADVVRSAVEALDLDIDTVVAGALRNRRHKADPTLAHMPTDAIVDLVDTYSQEIAVDQMPTLQGFMSWVDHLASVEDEAAAMPDGPVDVELMTVHQSKGLEWDAVAVVGLTAGGFPSNQGDHLKIVLDERHPGGTEQGEWRAPEYHETADSWLVNPVAVPVPMRADAGILPRFPHDAEVGADPIEALRSLDDVELIDDEAFGSMREYGDGVDEVDPAGWYLTQSEEYGRRLHADERRLMYVALTRAKKDVLLTYCRHAGEPGRDPSLVAKGSRASSPSNFWLEVHDALHGHAGVVEAKDAVGAKTAHGQRDVHGLPGAGAPEGTPLMSDTVVPVDTIAPPEGYFVGEHAEQYGEMVVGEAWRTPIEHASRETSLPWPASLSPQIADRLSRGVEEIRTRSSSSERSGHMHGTLMQDVSAHEVSRHDASLDSVSADGDSPQDVSMTVTPPHDDLPHSGSPRSDSPRSDSSHGICPDGDLPRDARETPDEHPGPLLERARLLVNDADLMAGTLEGNELDAAVKAKAQRILAAGRQNVTGLQARMGGMGEREERAYWRGIVRPIPRVSSPAAELGTQFHAWAEWFLNERRPDHEALSYDGQYADLDDGLAGGPSEAPETADVAQLRLWSQRLETSRWAGRLPVWTERSIVVNVPGIGLVNGKLDAVFAGGLRPDDAGKRYTVVDWKTGRRPSDPKDTARKLAQLDMYRLLLAAVEGIPLDSIDATLYYVSESDEDRRELHARGKTEQEILTELSSGIPEQSDND</sequence>
<dbReference type="InterPro" id="IPR011604">
    <property type="entry name" value="PDDEXK-like_dom_sf"/>
</dbReference>
<comment type="catalytic activity">
    <reaction evidence="13">
        <text>ATP + H2O = ADP + phosphate + H(+)</text>
        <dbReference type="Rhea" id="RHEA:13065"/>
        <dbReference type="ChEBI" id="CHEBI:15377"/>
        <dbReference type="ChEBI" id="CHEBI:15378"/>
        <dbReference type="ChEBI" id="CHEBI:30616"/>
        <dbReference type="ChEBI" id="CHEBI:43474"/>
        <dbReference type="ChEBI" id="CHEBI:456216"/>
        <dbReference type="EC" id="5.6.2.4"/>
    </reaction>
</comment>
<feature type="region of interest" description="Disordered" evidence="15">
    <location>
        <begin position="1117"/>
        <end position="1136"/>
    </location>
</feature>
<keyword evidence="2 14" id="KW-0547">Nucleotide-binding</keyword>
<keyword evidence="19" id="KW-1185">Reference proteome</keyword>
<evidence type="ECO:0000256" key="6">
    <source>
        <dbReference type="ARBA" id="ARBA00022839"/>
    </source>
</evidence>
<dbReference type="GO" id="GO:0000725">
    <property type="term" value="P:recombinational repair"/>
    <property type="evidence" value="ECO:0007669"/>
    <property type="project" value="TreeGrafter"/>
</dbReference>
<evidence type="ECO:0000256" key="14">
    <source>
        <dbReference type="PROSITE-ProRule" id="PRU00560"/>
    </source>
</evidence>
<dbReference type="InterPro" id="IPR014017">
    <property type="entry name" value="DNA_helicase_UvrD-like_C"/>
</dbReference>